<evidence type="ECO:0000313" key="1">
    <source>
        <dbReference type="EMBL" id="PJC93286.1"/>
    </source>
</evidence>
<name>A0A2M8H9N9_9GAMM</name>
<dbReference type="EMBL" id="PGCP01000014">
    <property type="protein sequence ID" value="PJC93286.1"/>
    <property type="molecule type" value="Genomic_DNA"/>
</dbReference>
<accession>A0A2M8H9N9</accession>
<protein>
    <submittedName>
        <fullName evidence="1">Uncharacterized protein</fullName>
    </submittedName>
</protein>
<dbReference type="RefSeq" id="WP_100859830.1">
    <property type="nucleotide sequence ID" value="NZ_PGCP01000014.1"/>
</dbReference>
<dbReference type="AlphaFoldDB" id="A0A2M8H9N9"/>
<proteinExistence type="predicted"/>
<keyword evidence="2" id="KW-1185">Reference proteome</keyword>
<organism evidence="1 2">
    <name type="scientific">Aeromonas lusitana</name>
    <dbReference type="NCBI Taxonomy" id="931529"/>
    <lineage>
        <taxon>Bacteria</taxon>
        <taxon>Pseudomonadati</taxon>
        <taxon>Pseudomonadota</taxon>
        <taxon>Gammaproteobacteria</taxon>
        <taxon>Aeromonadales</taxon>
        <taxon>Aeromonadaceae</taxon>
        <taxon>Aeromonas</taxon>
    </lineage>
</organism>
<sequence>MNLTDIVYQGLRDIHRQESRVQRLCGQLLDLHKARLEEVITLKSDANSNVSLWGLEQALSKKGLTMSDVTDQEEGVISKQLLERYNIHLSKGY</sequence>
<evidence type="ECO:0000313" key="2">
    <source>
        <dbReference type="Proteomes" id="UP000232060"/>
    </source>
</evidence>
<gene>
    <name evidence="1" type="ORF">CUC44_10085</name>
</gene>
<dbReference type="OrthoDB" id="9845958at2"/>
<dbReference type="Proteomes" id="UP000232060">
    <property type="component" value="Unassembled WGS sequence"/>
</dbReference>
<reference evidence="1 2" key="1">
    <citation type="submission" date="2017-11" db="EMBL/GenBank/DDBJ databases">
        <title>Draft genome sequence of environmental isolate Aeromonas lusitania sp. nov. MDC 2473.</title>
        <authorList>
            <person name="Colston S.M."/>
            <person name="Navarro A."/>
            <person name="Martinez-Murcia A.J."/>
            <person name="Graf J."/>
        </authorList>
    </citation>
    <scope>NUCLEOTIDE SEQUENCE [LARGE SCALE GENOMIC DNA]</scope>
    <source>
        <strain evidence="1 2">MDC 2473</strain>
    </source>
</reference>
<comment type="caution">
    <text evidence="1">The sequence shown here is derived from an EMBL/GenBank/DDBJ whole genome shotgun (WGS) entry which is preliminary data.</text>
</comment>